<gene>
    <name evidence="1" type="primary">22</name>
    <name evidence="1" type="ORF">KYLE_22</name>
</gene>
<sequence length="74" mass="7958">MTRESSTDAVISIGGIGAGPVRILPNHKGWLMPNKGLFPGWMIIQTSQKNGGAVAKLSTKPLAADNWLCFESYQ</sequence>
<dbReference type="EMBL" id="MN038177">
    <property type="protein sequence ID" value="QDH49687.1"/>
    <property type="molecule type" value="Genomic_DNA"/>
</dbReference>
<evidence type="ECO:0000313" key="2">
    <source>
        <dbReference type="Proteomes" id="UP000319711"/>
    </source>
</evidence>
<dbReference type="RefSeq" id="YP_009849854.1">
    <property type="nucleotide sequence ID" value="NC_048796.1"/>
</dbReference>
<dbReference type="Proteomes" id="UP000319711">
    <property type="component" value="Segment"/>
</dbReference>
<reference evidence="1 2" key="1">
    <citation type="submission" date="2019-06" db="EMBL/GenBank/DDBJ databases">
        <authorList>
            <person name="Fakulujo A."/>
            <person name="Fiaz D."/>
            <person name="Garg S."/>
            <person name="Gordon G."/>
            <person name="Haider Z."/>
            <person name="Hale A."/>
            <person name="Hodges K."/>
            <person name="Jacob L."/>
            <person name="Kandil F."/>
            <person name="Kincaid V."/>
            <person name="Melchor-Guerra M."/>
            <person name="Morrelli A."/>
            <person name="Morris R."/>
            <person name="Nawaz M."/>
            <person name="Nguyen N."/>
            <person name="Omair A."/>
            <person name="Pray J."/>
            <person name="Saleem H."/>
            <person name="Saravane K."/>
            <person name="Sharma A."/>
            <person name="Singh A."/>
            <person name="Walston M."/>
            <person name="Zaman H."/>
            <person name="Puthuveetil N."/>
            <person name="Do L."/>
            <person name="Islam N."/>
            <person name="Johnson A."/>
        </authorList>
    </citation>
    <scope>NUCLEOTIDE SEQUENCE [LARGE SCALE GENOMIC DNA]</scope>
</reference>
<keyword evidence="2" id="KW-1185">Reference proteome</keyword>
<protein>
    <submittedName>
        <fullName evidence="1">Uncharacterized protein</fullName>
    </submittedName>
</protein>
<organism evidence="1 2">
    <name type="scientific">Pantoea phage Kyle</name>
    <dbReference type="NCBI Taxonomy" id="2589665"/>
    <lineage>
        <taxon>Viruses</taxon>
        <taxon>Duplodnaviria</taxon>
        <taxon>Heunggongvirae</taxon>
        <taxon>Uroviricota</taxon>
        <taxon>Caudoviricetes</taxon>
        <taxon>Lindbergviridae</taxon>
        <taxon>Kylevirus</taxon>
        <taxon>Kylevirus kyle</taxon>
    </lineage>
</organism>
<evidence type="ECO:0000313" key="1">
    <source>
        <dbReference type="EMBL" id="QDH49687.1"/>
    </source>
</evidence>
<dbReference type="KEGG" id="vg:55620358"/>
<proteinExistence type="predicted"/>
<name>A0A514A8U3_9CAUD</name>
<accession>A0A514A8U3</accession>
<dbReference type="GeneID" id="55620358"/>